<comment type="subcellular location">
    <subcellularLocation>
        <location evidence="1">Membrane</location>
        <topology evidence="1">Single-pass membrane protein</topology>
    </subcellularLocation>
</comment>
<accession>A0A2T1NCF7</accession>
<dbReference type="RefSeq" id="WP_106462259.1">
    <property type="nucleotide sequence ID" value="NZ_PXOQ01000007.1"/>
</dbReference>
<sequence length="238" mass="26186">MKLSGEHKALLISLGISVCLLMLLINVAFIDKRSTVIEFFEVETVVEEVPEDPTEETEQDINQESQTNQAFNETQKALAQAYVVPPAEDFKFESAEEETTETEDDFSETNTITENKTKKVAAIDKKKVNAYDKANRILEQQKSNNISNANKNSTVSYSLVNRTANHLPIPVYLCDGGGKIVISIEVNGSGKVTNAKVNSSLSSSNGCLQEQALKYAKRANFSTATTSSQLGTITYLFQ</sequence>
<comment type="caution">
    <text evidence="6">The sequence shown here is derived from an EMBL/GenBank/DDBJ whole genome shotgun (WGS) entry which is preliminary data.</text>
</comment>
<keyword evidence="2 5" id="KW-0812">Transmembrane</keyword>
<feature type="transmembrane region" description="Helical" evidence="5">
    <location>
        <begin position="9"/>
        <end position="30"/>
    </location>
</feature>
<reference evidence="6 7" key="1">
    <citation type="submission" date="2018-03" db="EMBL/GenBank/DDBJ databases">
        <title>Mesoflavibacter sp. HG37 and Mesoflavibacter sp. HG96 sp.nov., two marine bacteria isolated from seawater of Western Pacific Ocean.</title>
        <authorList>
            <person name="Cheng H."/>
            <person name="Wu Y.-H."/>
            <person name="Guo L.-L."/>
            <person name="Xu X.-W."/>
        </authorList>
    </citation>
    <scope>NUCLEOTIDE SEQUENCE [LARGE SCALE GENOMIC DNA]</scope>
    <source>
        <strain evidence="6 7">KCTC 32269</strain>
    </source>
</reference>
<dbReference type="InterPro" id="IPR006260">
    <property type="entry name" value="TonB/TolA_C"/>
</dbReference>
<name>A0A2T1NCF7_9FLAO</name>
<proteinExistence type="predicted"/>
<dbReference type="SUPFAM" id="SSF74653">
    <property type="entry name" value="TolA/TonB C-terminal domain"/>
    <property type="match status" value="1"/>
</dbReference>
<protein>
    <recommendedName>
        <fullName evidence="8">TonB C-terminal domain-containing protein</fullName>
    </recommendedName>
</protein>
<dbReference type="EMBL" id="PXOQ01000007">
    <property type="protein sequence ID" value="PSG90118.1"/>
    <property type="molecule type" value="Genomic_DNA"/>
</dbReference>
<keyword evidence="3 5" id="KW-1133">Transmembrane helix</keyword>
<gene>
    <name evidence="6" type="ORF">C7H52_02255</name>
</gene>
<dbReference type="Proteomes" id="UP000238426">
    <property type="component" value="Unassembled WGS sequence"/>
</dbReference>
<evidence type="ECO:0000256" key="5">
    <source>
        <dbReference type="SAM" id="Phobius"/>
    </source>
</evidence>
<organism evidence="6 7">
    <name type="scientific">Aurantibacter aestuarii</name>
    <dbReference type="NCBI Taxonomy" id="1266046"/>
    <lineage>
        <taxon>Bacteria</taxon>
        <taxon>Pseudomonadati</taxon>
        <taxon>Bacteroidota</taxon>
        <taxon>Flavobacteriia</taxon>
        <taxon>Flavobacteriales</taxon>
        <taxon>Flavobacteriaceae</taxon>
        <taxon>Aurantibacter</taxon>
    </lineage>
</organism>
<dbReference type="AlphaFoldDB" id="A0A2T1NCF7"/>
<dbReference type="OrthoDB" id="9786892at2"/>
<evidence type="ECO:0000313" key="7">
    <source>
        <dbReference type="Proteomes" id="UP000238426"/>
    </source>
</evidence>
<keyword evidence="4 5" id="KW-0472">Membrane</keyword>
<evidence type="ECO:0000256" key="3">
    <source>
        <dbReference type="ARBA" id="ARBA00022989"/>
    </source>
</evidence>
<dbReference type="GO" id="GO:0016020">
    <property type="term" value="C:membrane"/>
    <property type="evidence" value="ECO:0007669"/>
    <property type="project" value="UniProtKB-SubCell"/>
</dbReference>
<evidence type="ECO:0000256" key="4">
    <source>
        <dbReference type="ARBA" id="ARBA00023136"/>
    </source>
</evidence>
<evidence type="ECO:0000256" key="2">
    <source>
        <dbReference type="ARBA" id="ARBA00022692"/>
    </source>
</evidence>
<keyword evidence="7" id="KW-1185">Reference proteome</keyword>
<evidence type="ECO:0000313" key="6">
    <source>
        <dbReference type="EMBL" id="PSG90118.1"/>
    </source>
</evidence>
<dbReference type="NCBIfam" id="TIGR01352">
    <property type="entry name" value="tonB_Cterm"/>
    <property type="match status" value="1"/>
</dbReference>
<evidence type="ECO:0008006" key="8">
    <source>
        <dbReference type="Google" id="ProtNLM"/>
    </source>
</evidence>
<evidence type="ECO:0000256" key="1">
    <source>
        <dbReference type="ARBA" id="ARBA00004167"/>
    </source>
</evidence>